<keyword evidence="2" id="KW-1185">Reference proteome</keyword>
<dbReference type="EMBL" id="KV748261">
    <property type="protein sequence ID" value="OCK87439.1"/>
    <property type="molecule type" value="Genomic_DNA"/>
</dbReference>
<gene>
    <name evidence="1" type="ORF">K441DRAFT_742418</name>
</gene>
<sequence>MFHFSINKITQLIQGQIGQVGRAGYQVRYIFLSGGFAESKYLFDEVREFGRQLNIKVKRPGNPQVAVVRGAVAKRLERSAEDRVYMRKCSKSYGIVVSQPYSTYLHAEEDRYRDGLDNDWIAKEQMAWLLKKGELILSKKPKQASTRFCRRFGITDPREFITNLVIYNGDDAPQSLAGIPSALRTIVPIHYDLSDIQQSRYVSQRSGAQGNPYFTAYLKADACLDQQLSVSISCGSQELAAMDLEYEQEE</sequence>
<name>A0ACC8EM79_9PEZI</name>
<evidence type="ECO:0000313" key="1">
    <source>
        <dbReference type="EMBL" id="OCK87439.1"/>
    </source>
</evidence>
<dbReference type="Proteomes" id="UP000250078">
    <property type="component" value="Unassembled WGS sequence"/>
</dbReference>
<proteinExistence type="predicted"/>
<organism evidence="1 2">
    <name type="scientific">Cenococcum geophilum 1.58</name>
    <dbReference type="NCBI Taxonomy" id="794803"/>
    <lineage>
        <taxon>Eukaryota</taxon>
        <taxon>Fungi</taxon>
        <taxon>Dikarya</taxon>
        <taxon>Ascomycota</taxon>
        <taxon>Pezizomycotina</taxon>
        <taxon>Dothideomycetes</taxon>
        <taxon>Pleosporomycetidae</taxon>
        <taxon>Gloniales</taxon>
        <taxon>Gloniaceae</taxon>
        <taxon>Cenococcum</taxon>
    </lineage>
</organism>
<evidence type="ECO:0000313" key="2">
    <source>
        <dbReference type="Proteomes" id="UP000250078"/>
    </source>
</evidence>
<reference evidence="1 2" key="1">
    <citation type="journal article" date="2016" name="Nat. Commun.">
        <title>Ectomycorrhizal ecology is imprinted in the genome of the dominant symbiotic fungus Cenococcum geophilum.</title>
        <authorList>
            <consortium name="DOE Joint Genome Institute"/>
            <person name="Peter M."/>
            <person name="Kohler A."/>
            <person name="Ohm R.A."/>
            <person name="Kuo A."/>
            <person name="Krutzmann J."/>
            <person name="Morin E."/>
            <person name="Arend M."/>
            <person name="Barry K.W."/>
            <person name="Binder M."/>
            <person name="Choi C."/>
            <person name="Clum A."/>
            <person name="Copeland A."/>
            <person name="Grisel N."/>
            <person name="Haridas S."/>
            <person name="Kipfer T."/>
            <person name="LaButti K."/>
            <person name="Lindquist E."/>
            <person name="Lipzen A."/>
            <person name="Maire R."/>
            <person name="Meier B."/>
            <person name="Mihaltcheva S."/>
            <person name="Molinier V."/>
            <person name="Murat C."/>
            <person name="Poggeler S."/>
            <person name="Quandt C.A."/>
            <person name="Sperisen C."/>
            <person name="Tritt A."/>
            <person name="Tisserant E."/>
            <person name="Crous P.W."/>
            <person name="Henrissat B."/>
            <person name="Nehls U."/>
            <person name="Egli S."/>
            <person name="Spatafora J.W."/>
            <person name="Grigoriev I.V."/>
            <person name="Martin F.M."/>
        </authorList>
    </citation>
    <scope>NUCLEOTIDE SEQUENCE [LARGE SCALE GENOMIC DNA]</scope>
    <source>
        <strain evidence="1 2">1.58</strain>
    </source>
</reference>
<accession>A0ACC8EM79</accession>
<protein>
    <submittedName>
        <fullName evidence="1">Uncharacterized protein</fullName>
    </submittedName>
</protein>